<keyword evidence="4" id="KW-1185">Reference proteome</keyword>
<evidence type="ECO:0000313" key="4">
    <source>
        <dbReference type="Proteomes" id="UP001612915"/>
    </source>
</evidence>
<comment type="caution">
    <text evidence="3">The sequence shown here is derived from an EMBL/GenBank/DDBJ whole genome shotgun (WGS) entry which is preliminary data.</text>
</comment>
<dbReference type="Pfam" id="PF03551">
    <property type="entry name" value="PadR"/>
    <property type="match status" value="1"/>
</dbReference>
<dbReference type="PANTHER" id="PTHR43252:SF6">
    <property type="entry name" value="NEGATIVE TRANSCRIPTION REGULATOR PADR"/>
    <property type="match status" value="1"/>
</dbReference>
<dbReference type="RefSeq" id="WP_398278936.1">
    <property type="nucleotide sequence ID" value="NZ_JBITLV010000003.1"/>
</dbReference>
<evidence type="ECO:0000259" key="1">
    <source>
        <dbReference type="Pfam" id="PF03551"/>
    </source>
</evidence>
<reference evidence="3 4" key="1">
    <citation type="submission" date="2024-10" db="EMBL/GenBank/DDBJ databases">
        <title>The Natural Products Discovery Center: Release of the First 8490 Sequenced Strains for Exploring Actinobacteria Biosynthetic Diversity.</title>
        <authorList>
            <person name="Kalkreuter E."/>
            <person name="Kautsar S.A."/>
            <person name="Yang D."/>
            <person name="Bader C.D."/>
            <person name="Teijaro C.N."/>
            <person name="Fluegel L."/>
            <person name="Davis C.M."/>
            <person name="Simpson J.R."/>
            <person name="Lauterbach L."/>
            <person name="Steele A.D."/>
            <person name="Gui C."/>
            <person name="Meng S."/>
            <person name="Li G."/>
            <person name="Viehrig K."/>
            <person name="Ye F."/>
            <person name="Su P."/>
            <person name="Kiefer A.F."/>
            <person name="Nichols A."/>
            <person name="Cepeda A.J."/>
            <person name="Yan W."/>
            <person name="Fan B."/>
            <person name="Jiang Y."/>
            <person name="Adhikari A."/>
            <person name="Zheng C.-J."/>
            <person name="Schuster L."/>
            <person name="Cowan T.M."/>
            <person name="Smanski M.J."/>
            <person name="Chevrette M.G."/>
            <person name="De Carvalho L.P.S."/>
            <person name="Shen B."/>
        </authorList>
    </citation>
    <scope>NUCLEOTIDE SEQUENCE [LARGE SCALE GENOMIC DNA]</scope>
    <source>
        <strain evidence="3 4">NPDC049639</strain>
    </source>
</reference>
<feature type="domain" description="Transcription regulator PadR C-terminal" evidence="2">
    <location>
        <begin position="96"/>
        <end position="179"/>
    </location>
</feature>
<proteinExistence type="predicted"/>
<accession>A0ABW8ALY7</accession>
<feature type="domain" description="Transcription regulator PadR N-terminal" evidence="1">
    <location>
        <begin position="12"/>
        <end position="83"/>
    </location>
</feature>
<name>A0ABW8ALY7_9ACTN</name>
<gene>
    <name evidence="3" type="ORF">ACIB24_09885</name>
</gene>
<dbReference type="EMBL" id="JBITLV010000003">
    <property type="protein sequence ID" value="MFI7587371.1"/>
    <property type="molecule type" value="Genomic_DNA"/>
</dbReference>
<evidence type="ECO:0000313" key="3">
    <source>
        <dbReference type="EMBL" id="MFI7587371.1"/>
    </source>
</evidence>
<dbReference type="PANTHER" id="PTHR43252">
    <property type="entry name" value="TRANSCRIPTIONAL REGULATOR YQJI"/>
    <property type="match status" value="1"/>
</dbReference>
<dbReference type="InterPro" id="IPR018309">
    <property type="entry name" value="Tscrpt_reg_PadR_C"/>
</dbReference>
<sequence>MSEELTPTARTILGFLATHPRSGYEIREAARRAVSFFWGVSDGQLYPQLKLLAARGLIETVDPPEGPRARQLWRLTDEGREAFLAWLREPSKALQTRDENLVKILFAAQLDRAEAVRLIQERRESFRWLHDHLASVATRTGWTDEERQASLPTPDYIRDYGLEFAQTAIDWCDRVEADLSRSRP</sequence>
<evidence type="ECO:0000259" key="2">
    <source>
        <dbReference type="Pfam" id="PF10400"/>
    </source>
</evidence>
<dbReference type="InterPro" id="IPR036388">
    <property type="entry name" value="WH-like_DNA-bd_sf"/>
</dbReference>
<organism evidence="3 4">
    <name type="scientific">Spongisporangium articulatum</name>
    <dbReference type="NCBI Taxonomy" id="3362603"/>
    <lineage>
        <taxon>Bacteria</taxon>
        <taxon>Bacillati</taxon>
        <taxon>Actinomycetota</taxon>
        <taxon>Actinomycetes</taxon>
        <taxon>Kineosporiales</taxon>
        <taxon>Kineosporiaceae</taxon>
        <taxon>Spongisporangium</taxon>
    </lineage>
</organism>
<protein>
    <submittedName>
        <fullName evidence="3">PadR family transcriptional regulator</fullName>
    </submittedName>
</protein>
<dbReference type="Gene3D" id="1.10.10.10">
    <property type="entry name" value="Winged helix-like DNA-binding domain superfamily/Winged helix DNA-binding domain"/>
    <property type="match status" value="1"/>
</dbReference>
<dbReference type="SUPFAM" id="SSF46785">
    <property type="entry name" value="Winged helix' DNA-binding domain"/>
    <property type="match status" value="1"/>
</dbReference>
<dbReference type="Proteomes" id="UP001612915">
    <property type="component" value="Unassembled WGS sequence"/>
</dbReference>
<dbReference type="Gene3D" id="6.10.140.190">
    <property type="match status" value="1"/>
</dbReference>
<dbReference type="Pfam" id="PF10400">
    <property type="entry name" value="Vir_act_alpha_C"/>
    <property type="match status" value="1"/>
</dbReference>
<dbReference type="InterPro" id="IPR036390">
    <property type="entry name" value="WH_DNA-bd_sf"/>
</dbReference>
<dbReference type="InterPro" id="IPR005149">
    <property type="entry name" value="Tscrpt_reg_PadR_N"/>
</dbReference>